<evidence type="ECO:0000313" key="1">
    <source>
        <dbReference type="EMBL" id="OGM69783.1"/>
    </source>
</evidence>
<sequence>MKKFLVILVLLGVAVGGFLVFGKKPQEAKPENPLVANIQTIADQGKNHVKSDTQVEYGSNPPTSGPHYEEWTKAGVYEEPLADGNLVHSLEHGYVIISYNCEQENPECKDLVSKVVAIWEEKGRNKIIVTPRPSLDTKIALTAWTKLDKFDEFDAERINFFIDEFRNKGPERTTEVYED</sequence>
<dbReference type="AlphaFoldDB" id="A0A1F8C0A6"/>
<dbReference type="Pfam" id="PF11303">
    <property type="entry name" value="DUF3105"/>
    <property type="match status" value="1"/>
</dbReference>
<organism evidence="1 2">
    <name type="scientific">Candidatus Woesebacteria bacterium RIFCSPLOWO2_01_FULL_44_14</name>
    <dbReference type="NCBI Taxonomy" id="1802525"/>
    <lineage>
        <taxon>Bacteria</taxon>
        <taxon>Candidatus Woeseibacteriota</taxon>
    </lineage>
</organism>
<dbReference type="EMBL" id="MGHL01000008">
    <property type="protein sequence ID" value="OGM69783.1"/>
    <property type="molecule type" value="Genomic_DNA"/>
</dbReference>
<gene>
    <name evidence="1" type="ORF">A2975_00300</name>
</gene>
<protein>
    <recommendedName>
        <fullName evidence="3">DUF3105 domain-containing protein</fullName>
    </recommendedName>
</protein>
<accession>A0A1F8C0A6</accession>
<dbReference type="InterPro" id="IPR021454">
    <property type="entry name" value="DUF3105"/>
</dbReference>
<proteinExistence type="predicted"/>
<reference evidence="1 2" key="1">
    <citation type="journal article" date="2016" name="Nat. Commun.">
        <title>Thousands of microbial genomes shed light on interconnected biogeochemical processes in an aquifer system.</title>
        <authorList>
            <person name="Anantharaman K."/>
            <person name="Brown C.T."/>
            <person name="Hug L.A."/>
            <person name="Sharon I."/>
            <person name="Castelle C.J."/>
            <person name="Probst A.J."/>
            <person name="Thomas B.C."/>
            <person name="Singh A."/>
            <person name="Wilkins M.J."/>
            <person name="Karaoz U."/>
            <person name="Brodie E.L."/>
            <person name="Williams K.H."/>
            <person name="Hubbard S.S."/>
            <person name="Banfield J.F."/>
        </authorList>
    </citation>
    <scope>NUCLEOTIDE SEQUENCE [LARGE SCALE GENOMIC DNA]</scope>
</reference>
<evidence type="ECO:0008006" key="3">
    <source>
        <dbReference type="Google" id="ProtNLM"/>
    </source>
</evidence>
<evidence type="ECO:0000313" key="2">
    <source>
        <dbReference type="Proteomes" id="UP000178429"/>
    </source>
</evidence>
<dbReference type="Proteomes" id="UP000178429">
    <property type="component" value="Unassembled WGS sequence"/>
</dbReference>
<comment type="caution">
    <text evidence="1">The sequence shown here is derived from an EMBL/GenBank/DDBJ whole genome shotgun (WGS) entry which is preliminary data.</text>
</comment>
<name>A0A1F8C0A6_9BACT</name>
<dbReference type="STRING" id="1802525.A2975_00300"/>